<comment type="caution">
    <text evidence="3">The sequence shown here is derived from an EMBL/GenBank/DDBJ whole genome shotgun (WGS) entry which is preliminary data.</text>
</comment>
<keyword evidence="4" id="KW-1185">Reference proteome</keyword>
<keyword evidence="1" id="KW-0479">Metal-binding</keyword>
<dbReference type="InterPro" id="IPR037523">
    <property type="entry name" value="VOC_core"/>
</dbReference>
<dbReference type="GO" id="GO:0004462">
    <property type="term" value="F:lactoylglutathione lyase activity"/>
    <property type="evidence" value="ECO:0007669"/>
    <property type="project" value="UniProtKB-EC"/>
</dbReference>
<dbReference type="PANTHER" id="PTHR43048">
    <property type="entry name" value="METHYLMALONYL-COA EPIMERASE"/>
    <property type="match status" value="1"/>
</dbReference>
<dbReference type="RefSeq" id="WP_183988500.1">
    <property type="nucleotide sequence ID" value="NZ_JACHHG010000015.1"/>
</dbReference>
<dbReference type="InterPro" id="IPR051785">
    <property type="entry name" value="MMCE/EMCE_epimerase"/>
</dbReference>
<dbReference type="PROSITE" id="PS51819">
    <property type="entry name" value="VOC"/>
    <property type="match status" value="1"/>
</dbReference>
<dbReference type="Proteomes" id="UP000569951">
    <property type="component" value="Unassembled WGS sequence"/>
</dbReference>
<dbReference type="GO" id="GO:0046491">
    <property type="term" value="P:L-methylmalonyl-CoA metabolic process"/>
    <property type="evidence" value="ECO:0007669"/>
    <property type="project" value="TreeGrafter"/>
</dbReference>
<reference evidence="3 4" key="1">
    <citation type="submission" date="2020-08" db="EMBL/GenBank/DDBJ databases">
        <title>Genomic Encyclopedia of Type Strains, Phase IV (KMG-IV): sequencing the most valuable type-strain genomes for metagenomic binning, comparative biology and taxonomic classification.</title>
        <authorList>
            <person name="Goeker M."/>
        </authorList>
    </citation>
    <scope>NUCLEOTIDE SEQUENCE [LARGE SCALE GENOMIC DNA]</scope>
    <source>
        <strain evidence="3 4">DSM 21458</strain>
    </source>
</reference>
<evidence type="ECO:0000313" key="4">
    <source>
        <dbReference type="Proteomes" id="UP000569951"/>
    </source>
</evidence>
<feature type="domain" description="VOC" evidence="2">
    <location>
        <begin position="2"/>
        <end position="121"/>
    </location>
</feature>
<dbReference type="Pfam" id="PF18029">
    <property type="entry name" value="Glyoxalase_6"/>
    <property type="match status" value="1"/>
</dbReference>
<dbReference type="EMBL" id="JACHHG010000015">
    <property type="protein sequence ID" value="MBB6099761.1"/>
    <property type="molecule type" value="Genomic_DNA"/>
</dbReference>
<dbReference type="InterPro" id="IPR029068">
    <property type="entry name" value="Glyas_Bleomycin-R_OHBP_Dase"/>
</dbReference>
<proteinExistence type="predicted"/>
<organism evidence="3 4">
    <name type="scientific">Deinobacterium chartae</name>
    <dbReference type="NCBI Taxonomy" id="521158"/>
    <lineage>
        <taxon>Bacteria</taxon>
        <taxon>Thermotogati</taxon>
        <taxon>Deinococcota</taxon>
        <taxon>Deinococci</taxon>
        <taxon>Deinococcales</taxon>
        <taxon>Deinococcaceae</taxon>
        <taxon>Deinobacterium</taxon>
    </lineage>
</organism>
<dbReference type="EC" id="4.4.1.5" evidence="3"/>
<dbReference type="AlphaFoldDB" id="A0A841I1R5"/>
<protein>
    <submittedName>
        <fullName evidence="3">Lactoylglutathione lyase</fullName>
        <ecNumber evidence="3">4.4.1.5</ecNumber>
    </submittedName>
</protein>
<dbReference type="GO" id="GO:0046872">
    <property type="term" value="F:metal ion binding"/>
    <property type="evidence" value="ECO:0007669"/>
    <property type="project" value="UniProtKB-KW"/>
</dbReference>
<dbReference type="Gene3D" id="3.10.180.10">
    <property type="entry name" value="2,3-Dihydroxybiphenyl 1,2-Dioxygenase, domain 1"/>
    <property type="match status" value="1"/>
</dbReference>
<dbReference type="SUPFAM" id="SSF54593">
    <property type="entry name" value="Glyoxalase/Bleomycin resistance protein/Dihydroxybiphenyl dioxygenase"/>
    <property type="match status" value="1"/>
</dbReference>
<evidence type="ECO:0000313" key="3">
    <source>
        <dbReference type="EMBL" id="MBB6099761.1"/>
    </source>
</evidence>
<name>A0A841I1R5_9DEIO</name>
<dbReference type="InterPro" id="IPR041581">
    <property type="entry name" value="Glyoxalase_6"/>
</dbReference>
<sequence>MQLKHVSFLTRDADALRRFYAALGATVLKDQTRSEEALRRLVLEVGGGRLQFFQDLSGALQPRAAQGWMEHIALEVSGLDAVISRLLEAGGALLRREPSPSGRDMAFVRDPDGRQLELLERSPS</sequence>
<dbReference type="PANTHER" id="PTHR43048:SF5">
    <property type="entry name" value="BLR5325 PROTEIN"/>
    <property type="match status" value="1"/>
</dbReference>
<accession>A0A841I1R5</accession>
<keyword evidence="3" id="KW-0456">Lyase</keyword>
<dbReference type="GO" id="GO:0004493">
    <property type="term" value="F:methylmalonyl-CoA epimerase activity"/>
    <property type="evidence" value="ECO:0007669"/>
    <property type="project" value="TreeGrafter"/>
</dbReference>
<evidence type="ECO:0000256" key="1">
    <source>
        <dbReference type="ARBA" id="ARBA00022723"/>
    </source>
</evidence>
<gene>
    <name evidence="3" type="ORF">HNR42_003219</name>
</gene>
<evidence type="ECO:0000259" key="2">
    <source>
        <dbReference type="PROSITE" id="PS51819"/>
    </source>
</evidence>